<organism evidence="3 4">
    <name type="scientific">Macrostomum lignano</name>
    <dbReference type="NCBI Taxonomy" id="282301"/>
    <lineage>
        <taxon>Eukaryota</taxon>
        <taxon>Metazoa</taxon>
        <taxon>Spiralia</taxon>
        <taxon>Lophotrochozoa</taxon>
        <taxon>Platyhelminthes</taxon>
        <taxon>Rhabditophora</taxon>
        <taxon>Macrostomorpha</taxon>
        <taxon>Macrostomida</taxon>
        <taxon>Macrostomidae</taxon>
        <taxon>Macrostomum</taxon>
    </lineage>
</organism>
<dbReference type="PANTHER" id="PTHR13328:SF4">
    <property type="entry name" value="NEGATIVE ELONGATION FACTOR A"/>
    <property type="match status" value="1"/>
</dbReference>
<dbReference type="Proteomes" id="UP000215902">
    <property type="component" value="Unassembled WGS sequence"/>
</dbReference>
<comment type="caution">
    <text evidence="3">The sequence shown here is derived from an EMBL/GenBank/DDBJ whole genome shotgun (WGS) entry which is preliminary data.</text>
</comment>
<feature type="region of interest" description="Disordered" evidence="1">
    <location>
        <begin position="1700"/>
        <end position="1729"/>
    </location>
</feature>
<evidence type="ECO:0000313" key="3">
    <source>
        <dbReference type="EMBL" id="PAA68239.1"/>
    </source>
</evidence>
<feature type="region of interest" description="Disordered" evidence="1">
    <location>
        <begin position="698"/>
        <end position="719"/>
    </location>
</feature>
<feature type="compositionally biased region" description="Gly residues" evidence="1">
    <location>
        <begin position="1247"/>
        <end position="1256"/>
    </location>
</feature>
<reference evidence="3 4" key="1">
    <citation type="submission" date="2017-06" db="EMBL/GenBank/DDBJ databases">
        <title>A platform for efficient transgenesis in Macrostomum lignano, a flatworm model organism for stem cell research.</title>
        <authorList>
            <person name="Berezikov E."/>
        </authorList>
    </citation>
    <scope>NUCLEOTIDE SEQUENCE [LARGE SCALE GENOMIC DNA]</scope>
    <source>
        <strain evidence="3">DV1</strain>
        <tissue evidence="3">Whole organism</tissue>
    </source>
</reference>
<dbReference type="InterPro" id="IPR015940">
    <property type="entry name" value="UBA"/>
</dbReference>
<feature type="compositionally biased region" description="Low complexity" evidence="1">
    <location>
        <begin position="2022"/>
        <end position="2041"/>
    </location>
</feature>
<dbReference type="InterPro" id="IPR009060">
    <property type="entry name" value="UBA-like_sf"/>
</dbReference>
<gene>
    <name evidence="3" type="ORF">BOX15_Mlig019089g3</name>
</gene>
<evidence type="ECO:0000259" key="2">
    <source>
        <dbReference type="PROSITE" id="PS50030"/>
    </source>
</evidence>
<name>A0A267F558_9PLAT</name>
<dbReference type="STRING" id="282301.A0A267F558"/>
<dbReference type="OrthoDB" id="423283at2759"/>
<feature type="domain" description="UBA" evidence="2">
    <location>
        <begin position="1179"/>
        <end position="1218"/>
    </location>
</feature>
<dbReference type="SUPFAM" id="SSF46934">
    <property type="entry name" value="UBA-like"/>
    <property type="match status" value="1"/>
</dbReference>
<dbReference type="InterPro" id="IPR052828">
    <property type="entry name" value="NELF-A_domain"/>
</dbReference>
<dbReference type="InterPro" id="IPR010309">
    <property type="entry name" value="E3_Ub_ligase_DUF908"/>
</dbReference>
<feature type="compositionally biased region" description="Gly residues" evidence="1">
    <location>
        <begin position="1162"/>
        <end position="1176"/>
    </location>
</feature>
<dbReference type="InterPro" id="IPR010314">
    <property type="entry name" value="E3_Ub_ligase_DUF913"/>
</dbReference>
<feature type="region of interest" description="Disordered" evidence="1">
    <location>
        <begin position="1980"/>
        <end position="2057"/>
    </location>
</feature>
<dbReference type="Pfam" id="PF00627">
    <property type="entry name" value="UBA"/>
    <property type="match status" value="1"/>
</dbReference>
<dbReference type="PANTHER" id="PTHR13328">
    <property type="entry name" value="NEGATIVE ELONGATION FACTOR A NELF-A"/>
    <property type="match status" value="1"/>
</dbReference>
<evidence type="ECO:0000313" key="4">
    <source>
        <dbReference type="Proteomes" id="UP000215902"/>
    </source>
</evidence>
<feature type="compositionally biased region" description="Acidic residues" evidence="1">
    <location>
        <begin position="1980"/>
        <end position="1996"/>
    </location>
</feature>
<feature type="compositionally biased region" description="Low complexity" evidence="1">
    <location>
        <begin position="1719"/>
        <end position="1729"/>
    </location>
</feature>
<accession>A0A267F558</accession>
<protein>
    <recommendedName>
        <fullName evidence="2">UBA domain-containing protein</fullName>
    </recommendedName>
</protein>
<feature type="compositionally biased region" description="Low complexity" evidence="1">
    <location>
        <begin position="698"/>
        <end position="707"/>
    </location>
</feature>
<dbReference type="Gene3D" id="1.10.8.10">
    <property type="entry name" value="DNA helicase RuvA subunit, C-terminal domain"/>
    <property type="match status" value="1"/>
</dbReference>
<evidence type="ECO:0000256" key="1">
    <source>
        <dbReference type="SAM" id="MobiDB-lite"/>
    </source>
</evidence>
<keyword evidence="4" id="KW-1185">Reference proteome</keyword>
<dbReference type="SUPFAM" id="SSF48371">
    <property type="entry name" value="ARM repeat"/>
    <property type="match status" value="1"/>
</dbReference>
<dbReference type="EMBL" id="NIVC01001409">
    <property type="protein sequence ID" value="PAA68239.1"/>
    <property type="molecule type" value="Genomic_DNA"/>
</dbReference>
<dbReference type="InterPro" id="IPR016024">
    <property type="entry name" value="ARM-type_fold"/>
</dbReference>
<feature type="region of interest" description="Disordered" evidence="1">
    <location>
        <begin position="1226"/>
        <end position="1257"/>
    </location>
</feature>
<dbReference type="Pfam" id="PF06012">
    <property type="entry name" value="DUF908"/>
    <property type="match status" value="1"/>
</dbReference>
<feature type="compositionally biased region" description="Low complexity" evidence="1">
    <location>
        <begin position="1997"/>
        <end position="2007"/>
    </location>
</feature>
<feature type="region of interest" description="Disordered" evidence="1">
    <location>
        <begin position="1152"/>
        <end position="1183"/>
    </location>
</feature>
<feature type="compositionally biased region" description="Acidic residues" evidence="1">
    <location>
        <begin position="1231"/>
        <end position="1246"/>
    </location>
</feature>
<dbReference type="PROSITE" id="PS50030">
    <property type="entry name" value="UBA"/>
    <property type="match status" value="1"/>
</dbReference>
<sequence>MKIDRSRLPGHCGCEEADCKALVDWLRTAPDADFLARIKGITHWVWGKCELGLWADVLDRFDAFLETACEPAYKDTGAAAASTAAASQAAASSGANEAEGATAATASMNWTLAVDLPENGKLASAVCSIMDFTSLLVEHAVYRSLYGSFDRLLTLFQSRRYDVTLSVLGLLLSFAKSSTQLEQLDPTVRTQLYTVLYSLSRSWCGPASPWRLADWAQDGFSHAPPRSLLVPCRTGSARDAFVCELRMEPGGATPGDPSAHMELLLRTEPRLAAPDLMQDRFNVFARLRLVHAYSSGHSRRQLLRVHLLAIAAFAYLSLVKTLPACDVEGLLSLPDTSDDYMNLHAAVLKTVTSLIQIGQTQLVETLGLRYHHGLLPSLLRRAVSSIVSSGGAASGESPLTPARLKQATAILSTLYHITSSHDRMSPSPSLLDPLLQLVQWQAAPDNWLGLCIRSVRVLDCLCNLAASQARLPGVLFSALLGRLQAELQLQQQQPANCLQKLGLLKRLLHLLKRLVTEPDFADSVRRTVDSGQLLRLVRCLLDCAPALRFAGADLLAAYIQHEPSSLSAMQESGITDQVLDSLKVPQHRDLLLNLPPILAALSLNQRGADAVLRRGVLQQLVSIFADPAYLPALTAKKSMQPAAMLGSLASEVVRNDQRLKDAVVEAVKDSLTRLVEEAKASAAAAAVAAAASATASAAKSTASQDDASGGGSSGPDEDVVMQDASFASSVSTGGAGSSGNGAAGTSNVGANATTGGAAAAASSDPGAASNRASRLLVFAQSMVYRTAIERADSQIAAGSVDSAASRALVDAGVLPLLLELAAQLRPAEPAIGHVATFIRLLVMADADPEQMVSTLLSLINDQLPSECNPRSAAICSLLERLVSIRELRSSSLARFAGAQPLLKKLLYQLYRTAAWQCAEAAHQMDVDTCDTLSQLGLDGVCEPACKKPKQAALLDPEQLACRQAVSASVRSIFAALFKLCTAGSRSLYTGSQMSLDNCKTIVHTFQDLFAMEGAEGKDPKVTCRTANAFLQLFCGLQPDRLPPDIANFLVFEGISTVGAFMSLLPRAINQGFADEALVESWLAWTQRFAANYKTDDGSRLEDRLLPALMPLWNRLPAKELLSETGACNLLSIMRQLLAWWSAEPDMVEPPMLLADGKQQSGGASGSGAGTSAGAGATGNSDNQSVRRLMEMGFSRRLCVEVLRVATNFEEAVDTLVRRQGEEQLLGADLLSPDDDASEAADDDGEAGDGGAAGGAGLSAAQQRRADLKAEFLQRQLGPGCLKVFRHFKSAPIPHHVAGALAATGDSQLIDLAFEAAFSDFPASCRDQPRLLQLVLLLCHRCKLSCAQQAVKHRLLPLCYQALMRQSSSAESAATFDSLCLLVDAHERLAAAGQLRRRVLERTARLSSWAALDERIGVWEPLAAEPNASLDRAWRDGRYMCRFPQLVGRRVAMLTLPAQFTENSGRPLMLSLTESSADNSAAAAADAQPLLEPMSPAERDSLARQLLSTIRPGAGASRLEAALQLLIRLICSDPGLAAELCCSAGLADRLLALAGQGAGVQHLCCLALHAVFQDADAVAYAASNLVRRHLHYGAPSSRLLGVSGRSQGAKDLHYLLAVLTPALFRAYEPTCDAVRQLASLAIDSAALREGGTQRLMYQTQERSSAPKEQSPPPLRDWQTSLLSMLLDAVLLDQPAASLAAAFQQSPPSNRSDTSSDESAPDAAAGGDAASDAKQQTTCRKFALALLIDLARCYSVVASHLLRQPCLSRIIDRFAVQNRCDSVEHGLSFCLLTEAINACPNDADIINGLVTEIRSALHRAVHLADPDARCTALFSLVNLVQLMATPIARTAQRRGLLADLVRLPLAIDSGVKAGRELLCHLLTALHLLCDLCQEDPRRKDTGYHAFDGYHELLLGDPALANHLLLRYSDGHSDVSSSLFGLLGERRPYGQARAGNFIAEHHLGGAAALSHSDNRHMVALGNDDDEEEVEEDDEEEEEAVNAQPQEAEQQQQDDRPDTPAVNPLSAAEPQPAAEAPASSSQFSARPPTLEPPPVAAATNAAAHEATANFDNALQSIADRLNVLEAAATASDDALAAGTTTEVKTKASRPMPSSALLQLAATRKPRTMTI</sequence>
<proteinExistence type="predicted"/>
<dbReference type="Pfam" id="PF06025">
    <property type="entry name" value="DUF913"/>
    <property type="match status" value="1"/>
</dbReference>